<gene>
    <name evidence="1" type="ORF">SAMN04487885_12318</name>
</gene>
<sequence length="121" mass="13913">MRIKNKKTYYLKKKTIIEDDEGGKYPGYSEPIEIKANIGPASGKLQAEIYGERLNYILNMLIDGPYEVIVKEKIIYYVINGVELCEGNGMCVYVPKDSEPDYKIISIKPYSHLFIELEKIL</sequence>
<name>A0A1I2NN13_9CLOT</name>
<reference evidence="1 2" key="1">
    <citation type="submission" date="2016-10" db="EMBL/GenBank/DDBJ databases">
        <authorList>
            <person name="de Groot N.N."/>
        </authorList>
    </citation>
    <scope>NUCLEOTIDE SEQUENCE [LARGE SCALE GENOMIC DNA]</scope>
    <source>
        <strain evidence="1 2">NLAE-zl-G419</strain>
    </source>
</reference>
<evidence type="ECO:0000313" key="2">
    <source>
        <dbReference type="Proteomes" id="UP000182135"/>
    </source>
</evidence>
<dbReference type="Proteomes" id="UP000182135">
    <property type="component" value="Unassembled WGS sequence"/>
</dbReference>
<protein>
    <submittedName>
        <fullName evidence="1">Uncharacterized protein</fullName>
    </submittedName>
</protein>
<keyword evidence="2" id="KW-1185">Reference proteome</keyword>
<dbReference type="EMBL" id="FOOE01000023">
    <property type="protein sequence ID" value="SFG05242.1"/>
    <property type="molecule type" value="Genomic_DNA"/>
</dbReference>
<dbReference type="RefSeq" id="WP_083405208.1">
    <property type="nucleotide sequence ID" value="NZ_FOOE01000023.1"/>
</dbReference>
<organism evidence="1 2">
    <name type="scientific">Clostridium cadaveris</name>
    <dbReference type="NCBI Taxonomy" id="1529"/>
    <lineage>
        <taxon>Bacteria</taxon>
        <taxon>Bacillati</taxon>
        <taxon>Bacillota</taxon>
        <taxon>Clostridia</taxon>
        <taxon>Eubacteriales</taxon>
        <taxon>Clostridiaceae</taxon>
        <taxon>Clostridium</taxon>
    </lineage>
</organism>
<accession>A0A1I2NN13</accession>
<dbReference type="OrthoDB" id="2637769at2"/>
<evidence type="ECO:0000313" key="1">
    <source>
        <dbReference type="EMBL" id="SFG05242.1"/>
    </source>
</evidence>
<proteinExistence type="predicted"/>
<dbReference type="AlphaFoldDB" id="A0A1I2NN13"/>
<dbReference type="STRING" id="1529.SAMN04487885_12318"/>